<sequence length="469" mass="53648">MHNLALDNIALQNLIAAITSMQGDAFKQRHNHQRDTPRYNPHNNHYSNRRDFQRNNRIHRNGSCSSQSPLRKRRCYNCKGNGHLSATCASPPTTVTLIYRNLDKSRSQSFHSSSSAGINTNLRDTNLRDSILRDTDLRDTNLRDSILRDSILRDPILRDTDLRDTNLRDSILRDSILRDPILRDTDLRDPILRDTHLRDTHLRDTHLRDTNLRDINLRDINLRDTTLRDTNPQYTNLHDYNLQYTNLRDLTPSTHRSSTFHNIPYDISSQPPSLLQPYISTTCSVPNNPDMKESYATPTAITTASRSLSDQNQLRSNIPRSPYCNSEHPFRMLSRNPYRHPVTSTSVKFSNASTPTIDRIHTNSKEADSQTSSDSASTIYLPRAVKLHCNDIPSDVSANSDTENRTTQMPFCNPSELSRQDVLPLSPSDAFDDNDPIVNTYVPNKLIISLSKPCYPSSYETGNYNDFRI</sequence>
<dbReference type="SUPFAM" id="SSF141571">
    <property type="entry name" value="Pentapeptide repeat-like"/>
    <property type="match status" value="1"/>
</dbReference>
<feature type="region of interest" description="Disordered" evidence="2">
    <location>
        <begin position="395"/>
        <end position="420"/>
    </location>
</feature>
<dbReference type="EMBL" id="BTGD01000025">
    <property type="protein sequence ID" value="GMM58402.1"/>
    <property type="molecule type" value="Genomic_DNA"/>
</dbReference>
<reference evidence="4 5" key="1">
    <citation type="journal article" date="2023" name="Elife">
        <title>Identification of key yeast species and microbe-microbe interactions impacting larval growth of Drosophila in the wild.</title>
        <authorList>
            <person name="Mure A."/>
            <person name="Sugiura Y."/>
            <person name="Maeda R."/>
            <person name="Honda K."/>
            <person name="Sakurai N."/>
            <person name="Takahashi Y."/>
            <person name="Watada M."/>
            <person name="Katoh T."/>
            <person name="Gotoh A."/>
            <person name="Gotoh Y."/>
            <person name="Taniguchi I."/>
            <person name="Nakamura K."/>
            <person name="Hayashi T."/>
            <person name="Katayama T."/>
            <person name="Uemura T."/>
            <person name="Hattori Y."/>
        </authorList>
    </citation>
    <scope>NUCLEOTIDE SEQUENCE [LARGE SCALE GENOMIC DNA]</scope>
    <source>
        <strain evidence="4 5">KH-74</strain>
    </source>
</reference>
<evidence type="ECO:0000313" key="4">
    <source>
        <dbReference type="EMBL" id="GMM58402.1"/>
    </source>
</evidence>
<dbReference type="InterPro" id="IPR051082">
    <property type="entry name" value="Pentapeptide-BTB/POZ_domain"/>
</dbReference>
<evidence type="ECO:0000259" key="3">
    <source>
        <dbReference type="PROSITE" id="PS50158"/>
    </source>
</evidence>
<feature type="compositionally biased region" description="Basic and acidic residues" evidence="2">
    <location>
        <begin position="358"/>
        <end position="368"/>
    </location>
</feature>
<feature type="compositionally biased region" description="Polar residues" evidence="2">
    <location>
        <begin position="303"/>
        <end position="319"/>
    </location>
</feature>
<dbReference type="AlphaFoldDB" id="A0AAV5S6Q3"/>
<feature type="compositionally biased region" description="Polar residues" evidence="2">
    <location>
        <begin position="344"/>
        <end position="356"/>
    </location>
</feature>
<evidence type="ECO:0000256" key="2">
    <source>
        <dbReference type="SAM" id="MobiDB-lite"/>
    </source>
</evidence>
<dbReference type="InterPro" id="IPR001878">
    <property type="entry name" value="Znf_CCHC"/>
</dbReference>
<proteinExistence type="predicted"/>
<gene>
    <name evidence="4" type="ORF">DAKH74_050190</name>
</gene>
<dbReference type="Proteomes" id="UP001377567">
    <property type="component" value="Unassembled WGS sequence"/>
</dbReference>
<keyword evidence="1" id="KW-0863">Zinc-finger</keyword>
<dbReference type="GO" id="GO:0003676">
    <property type="term" value="F:nucleic acid binding"/>
    <property type="evidence" value="ECO:0007669"/>
    <property type="project" value="InterPro"/>
</dbReference>
<feature type="region of interest" description="Disordered" evidence="2">
    <location>
        <begin position="344"/>
        <end position="376"/>
    </location>
</feature>
<dbReference type="PROSITE" id="PS50158">
    <property type="entry name" value="ZF_CCHC"/>
    <property type="match status" value="1"/>
</dbReference>
<feature type="domain" description="CCHC-type" evidence="3">
    <location>
        <begin position="73"/>
        <end position="88"/>
    </location>
</feature>
<evidence type="ECO:0000256" key="1">
    <source>
        <dbReference type="PROSITE-ProRule" id="PRU00047"/>
    </source>
</evidence>
<keyword evidence="5" id="KW-1185">Reference proteome</keyword>
<organism evidence="4 5">
    <name type="scientific">Maudiozyma humilis</name>
    <name type="common">Sour dough yeast</name>
    <name type="synonym">Kazachstania humilis</name>
    <dbReference type="NCBI Taxonomy" id="51915"/>
    <lineage>
        <taxon>Eukaryota</taxon>
        <taxon>Fungi</taxon>
        <taxon>Dikarya</taxon>
        <taxon>Ascomycota</taxon>
        <taxon>Saccharomycotina</taxon>
        <taxon>Saccharomycetes</taxon>
        <taxon>Saccharomycetales</taxon>
        <taxon>Saccharomycetaceae</taxon>
        <taxon>Maudiozyma</taxon>
    </lineage>
</organism>
<feature type="compositionally biased region" description="Polar residues" evidence="2">
    <location>
        <begin position="396"/>
        <end position="410"/>
    </location>
</feature>
<comment type="caution">
    <text evidence="4">The sequence shown here is derived from an EMBL/GenBank/DDBJ whole genome shotgun (WGS) entry which is preliminary data.</text>
</comment>
<keyword evidence="1" id="KW-0479">Metal-binding</keyword>
<keyword evidence="1" id="KW-0862">Zinc</keyword>
<protein>
    <recommendedName>
        <fullName evidence="3">CCHC-type domain-containing protein</fullName>
    </recommendedName>
</protein>
<dbReference type="GO" id="GO:0008270">
    <property type="term" value="F:zinc ion binding"/>
    <property type="evidence" value="ECO:0007669"/>
    <property type="project" value="UniProtKB-KW"/>
</dbReference>
<name>A0AAV5S6Q3_MAUHU</name>
<feature type="region of interest" description="Disordered" evidence="2">
    <location>
        <begin position="303"/>
        <end position="323"/>
    </location>
</feature>
<dbReference type="PANTHER" id="PTHR14136:SF17">
    <property type="entry name" value="BTB_POZ DOMAIN-CONTAINING PROTEIN KCTD9"/>
    <property type="match status" value="1"/>
</dbReference>
<feature type="region of interest" description="Disordered" evidence="2">
    <location>
        <begin position="25"/>
        <end position="70"/>
    </location>
</feature>
<evidence type="ECO:0000313" key="5">
    <source>
        <dbReference type="Proteomes" id="UP001377567"/>
    </source>
</evidence>
<dbReference type="Pfam" id="PF00805">
    <property type="entry name" value="Pentapeptide"/>
    <property type="match status" value="2"/>
</dbReference>
<dbReference type="PANTHER" id="PTHR14136">
    <property type="entry name" value="BTB_POZ DOMAIN-CONTAINING PROTEIN KCTD9"/>
    <property type="match status" value="1"/>
</dbReference>
<dbReference type="InterPro" id="IPR001646">
    <property type="entry name" value="5peptide_repeat"/>
</dbReference>
<accession>A0AAV5S6Q3</accession>
<dbReference type="Gene3D" id="2.160.20.80">
    <property type="entry name" value="E3 ubiquitin-protein ligase SopA"/>
    <property type="match status" value="1"/>
</dbReference>